<evidence type="ECO:0000313" key="3">
    <source>
        <dbReference type="Proteomes" id="UP000198282"/>
    </source>
</evidence>
<proteinExistence type="predicted"/>
<feature type="compositionally biased region" description="Basic and acidic residues" evidence="1">
    <location>
        <begin position="8"/>
        <end position="30"/>
    </location>
</feature>
<dbReference type="Proteomes" id="UP000198282">
    <property type="component" value="Unassembled WGS sequence"/>
</dbReference>
<keyword evidence="3" id="KW-1185">Reference proteome</keyword>
<gene>
    <name evidence="2" type="ORF">SAMN05216276_1007151</name>
</gene>
<reference evidence="2 3" key="1">
    <citation type="submission" date="2017-06" db="EMBL/GenBank/DDBJ databases">
        <authorList>
            <person name="Kim H.J."/>
            <person name="Triplett B.A."/>
        </authorList>
    </citation>
    <scope>NUCLEOTIDE SEQUENCE [LARGE SCALE GENOMIC DNA]</scope>
    <source>
        <strain evidence="2 3">CGMCC 4.2132</strain>
    </source>
</reference>
<sequence length="132" mass="14468">MGMTTGHTTEECLDAEREDDHEVTEATAERHGRTLADVQRLLKARGIHAYTVHTVGLKLFGDGRPYPLGKRERHAPELVAYCDTGWAVATVIVGRRSGCYLVSVRDSTDLQVVRNPQQVADLILSACPKVAA</sequence>
<evidence type="ECO:0000256" key="1">
    <source>
        <dbReference type="SAM" id="MobiDB-lite"/>
    </source>
</evidence>
<dbReference type="EMBL" id="FZOD01000007">
    <property type="protein sequence ID" value="SNS32020.1"/>
    <property type="molecule type" value="Genomic_DNA"/>
</dbReference>
<evidence type="ECO:0000313" key="2">
    <source>
        <dbReference type="EMBL" id="SNS32020.1"/>
    </source>
</evidence>
<name>A0A239DHX7_9ACTN</name>
<organism evidence="2 3">
    <name type="scientific">Streptosporangium subroseum</name>
    <dbReference type="NCBI Taxonomy" id="106412"/>
    <lineage>
        <taxon>Bacteria</taxon>
        <taxon>Bacillati</taxon>
        <taxon>Actinomycetota</taxon>
        <taxon>Actinomycetes</taxon>
        <taxon>Streptosporangiales</taxon>
        <taxon>Streptosporangiaceae</taxon>
        <taxon>Streptosporangium</taxon>
    </lineage>
</organism>
<dbReference type="AlphaFoldDB" id="A0A239DHX7"/>
<accession>A0A239DHX7</accession>
<feature type="region of interest" description="Disordered" evidence="1">
    <location>
        <begin position="1"/>
        <end position="30"/>
    </location>
</feature>
<protein>
    <submittedName>
        <fullName evidence="2">Uncharacterized protein</fullName>
    </submittedName>
</protein>